<dbReference type="EMBL" id="LILC01000007">
    <property type="protein sequence ID" value="KOO47482.1"/>
    <property type="molecule type" value="Genomic_DNA"/>
</dbReference>
<evidence type="ECO:0000256" key="3">
    <source>
        <dbReference type="PIRSR" id="PIRSR017388-3"/>
    </source>
</evidence>
<dbReference type="STRING" id="284581.AMD01_05395"/>
<accession>A0A0M0L9G2</accession>
<feature type="binding site" evidence="2">
    <location>
        <position position="28"/>
    </location>
    <ligand>
        <name>substrate</name>
    </ligand>
</feature>
<proteinExistence type="predicted"/>
<keyword evidence="6" id="KW-1185">Reference proteome</keyword>
<feature type="domain" description="Serine aminopeptidase S33" evidence="4">
    <location>
        <begin position="22"/>
        <end position="127"/>
    </location>
</feature>
<dbReference type="SUPFAM" id="SSF53474">
    <property type="entry name" value="alpha/beta-Hydrolases"/>
    <property type="match status" value="1"/>
</dbReference>
<dbReference type="InterPro" id="IPR029058">
    <property type="entry name" value="AB_hydrolase_fold"/>
</dbReference>
<feature type="active site" description="Nucleophile" evidence="1">
    <location>
        <position position="96"/>
    </location>
</feature>
<protein>
    <submittedName>
        <fullName evidence="5">Lipase</fullName>
    </submittedName>
</protein>
<feature type="active site" description="Charge relay system" evidence="1">
    <location>
        <position position="193"/>
    </location>
</feature>
<evidence type="ECO:0000313" key="6">
    <source>
        <dbReference type="Proteomes" id="UP000037558"/>
    </source>
</evidence>
<feature type="active site" description="Charge relay system" evidence="1">
    <location>
        <position position="223"/>
    </location>
</feature>
<dbReference type="GO" id="GO:0052689">
    <property type="term" value="F:carboxylic ester hydrolase activity"/>
    <property type="evidence" value="ECO:0007669"/>
    <property type="project" value="InterPro"/>
</dbReference>
<gene>
    <name evidence="5" type="ORF">AMD01_05395</name>
</gene>
<evidence type="ECO:0000313" key="5">
    <source>
        <dbReference type="EMBL" id="KOO47482.1"/>
    </source>
</evidence>
<evidence type="ECO:0000256" key="1">
    <source>
        <dbReference type="PIRSR" id="PIRSR017388-1"/>
    </source>
</evidence>
<dbReference type="AlphaFoldDB" id="A0A0M0L9G2"/>
<sequence>MKQYDVLEGAEPFIYEGNNVGILVSHGFTGSTQSMKPLGDAYHAAGYTVYGPRLKGHGTHYEDMEQTTYQDWIDSVEEGIAWLKERCETIFVTGLSMGGTLTLYLAEKHPEIKGIIPINAAIDIPAMEGAKDQQEPRFFDAIGSDIKKEGVEELAYDKTPLKSMKEIIKLMALVKDDLSKVTCPALIFMSEEDHVVPPLNSTYILENISSQEKEVISMPNSYHVATLDHDQHLIIEESLKFFQTQLEK</sequence>
<dbReference type="InterPro" id="IPR022742">
    <property type="entry name" value="Hydrolase_4"/>
</dbReference>
<evidence type="ECO:0000259" key="4">
    <source>
        <dbReference type="Pfam" id="PF12146"/>
    </source>
</evidence>
<feature type="binding site" evidence="2">
    <location>
        <position position="97"/>
    </location>
    <ligand>
        <name>substrate</name>
    </ligand>
</feature>
<feature type="domain" description="Serine aminopeptidase S33" evidence="4">
    <location>
        <begin position="153"/>
        <end position="228"/>
    </location>
</feature>
<dbReference type="RefSeq" id="WP_053400387.1">
    <property type="nucleotide sequence ID" value="NZ_LILC01000007.1"/>
</dbReference>
<name>A0A0M0L9G2_9BACI</name>
<evidence type="ECO:0000256" key="2">
    <source>
        <dbReference type="PIRSR" id="PIRSR017388-2"/>
    </source>
</evidence>
<dbReference type="InterPro" id="IPR012354">
    <property type="entry name" value="Esterase_lipase"/>
</dbReference>
<feature type="site" description="Important for substrate specificity" evidence="3">
    <location>
        <position position="142"/>
    </location>
</feature>
<reference evidence="6" key="1">
    <citation type="submission" date="2015-08" db="EMBL/GenBank/DDBJ databases">
        <title>Fjat-14210 dsm16467.</title>
        <authorList>
            <person name="Liu B."/>
            <person name="Wang J."/>
            <person name="Zhu Y."/>
            <person name="Liu G."/>
            <person name="Chen Q."/>
            <person name="Chen Z."/>
            <person name="Lan J."/>
            <person name="Che J."/>
            <person name="Ge C."/>
            <person name="Shi H."/>
            <person name="Pan Z."/>
            <person name="Liu X."/>
        </authorList>
    </citation>
    <scope>NUCLEOTIDE SEQUENCE [LARGE SCALE GENOMIC DNA]</scope>
    <source>
        <strain evidence="6">DSM 16467</strain>
    </source>
</reference>
<dbReference type="InterPro" id="IPR051044">
    <property type="entry name" value="MAG_DAG_Lipase"/>
</dbReference>
<dbReference type="Gene3D" id="3.40.50.1820">
    <property type="entry name" value="alpha/beta hydrolase"/>
    <property type="match status" value="1"/>
</dbReference>
<dbReference type="OrthoDB" id="9786110at2"/>
<dbReference type="PATRIC" id="fig|284581.3.peg.4457"/>
<comment type="caution">
    <text evidence="5">The sequence shown here is derived from an EMBL/GenBank/DDBJ whole genome shotgun (WGS) entry which is preliminary data.</text>
</comment>
<dbReference type="Proteomes" id="UP000037558">
    <property type="component" value="Unassembled WGS sequence"/>
</dbReference>
<organism evidence="5 6">
    <name type="scientific">Priestia koreensis</name>
    <dbReference type="NCBI Taxonomy" id="284581"/>
    <lineage>
        <taxon>Bacteria</taxon>
        <taxon>Bacillati</taxon>
        <taxon>Bacillota</taxon>
        <taxon>Bacilli</taxon>
        <taxon>Bacillales</taxon>
        <taxon>Bacillaceae</taxon>
        <taxon>Priestia</taxon>
    </lineage>
</organism>
<dbReference type="PIRSF" id="PIRSF017388">
    <property type="entry name" value="Esterase_lipase"/>
    <property type="match status" value="1"/>
</dbReference>
<dbReference type="PANTHER" id="PTHR11614">
    <property type="entry name" value="PHOSPHOLIPASE-RELATED"/>
    <property type="match status" value="1"/>
</dbReference>
<dbReference type="Pfam" id="PF12146">
    <property type="entry name" value="Hydrolase_4"/>
    <property type="match status" value="2"/>
</dbReference>